<evidence type="ECO:0000313" key="2">
    <source>
        <dbReference type="Proteomes" id="UP001253848"/>
    </source>
</evidence>
<organism evidence="1 2">
    <name type="scientific">Autumnicola psychrophila</name>
    <dbReference type="NCBI Taxonomy" id="3075592"/>
    <lineage>
        <taxon>Bacteria</taxon>
        <taxon>Pseudomonadati</taxon>
        <taxon>Bacteroidota</taxon>
        <taxon>Flavobacteriia</taxon>
        <taxon>Flavobacteriales</taxon>
        <taxon>Flavobacteriaceae</taxon>
        <taxon>Autumnicola</taxon>
    </lineage>
</organism>
<reference evidence="1 2" key="1">
    <citation type="submission" date="2023-09" db="EMBL/GenBank/DDBJ databases">
        <authorList>
            <person name="Rey-Velasco X."/>
        </authorList>
    </citation>
    <scope>NUCLEOTIDE SEQUENCE [LARGE SCALE GENOMIC DNA]</scope>
    <source>
        <strain evidence="1 2">F225</strain>
    </source>
</reference>
<accession>A0ABU3DS64</accession>
<gene>
    <name evidence="1" type="ORF">RM541_09315</name>
</gene>
<proteinExistence type="predicted"/>
<dbReference type="InterPro" id="IPR012477">
    <property type="entry name" value="Glyco_transf_52"/>
</dbReference>
<protein>
    <submittedName>
        <fullName evidence="1">Glycosyltransferase family 52</fullName>
    </submittedName>
</protein>
<dbReference type="RefSeq" id="WP_311499890.1">
    <property type="nucleotide sequence ID" value="NZ_JAVRHN010000006.1"/>
</dbReference>
<keyword evidence="2" id="KW-1185">Reference proteome</keyword>
<dbReference type="Proteomes" id="UP001253848">
    <property type="component" value="Unassembled WGS sequence"/>
</dbReference>
<name>A0ABU3DS64_9FLAO</name>
<evidence type="ECO:0000313" key="1">
    <source>
        <dbReference type="EMBL" id="MDT0686566.1"/>
    </source>
</evidence>
<sequence>MTSKRKNLFLITNTTHYLAVKTYIDTHSDAENFMVLNIRRFPGHEDFCNKIKQDPEIELLDVIYVDQQRKPPFHYLDIFSTMFNVKQIKGKQKSFDNVFFSNYNSWIQHYILKQYNPRKTILISDGSGIIPIASLRKEDKTIPFKGSKFFINKILGLSPVEQLHFYSPWELDVAASDSVEVFNFKSSATTKIKKDKIYFVGSPLVELGYLDKEKHLAYLKNIKSRFPEGEFSYFSHRREKDGNLKDYEFFGKIVRDNIPFEERMEVEEELPGTVISYISSVLINLPQVYPQLEFHYLSLGEGDIPEGTNFKERYDTLEGNFKKMERDNFKELKIKQINL</sequence>
<dbReference type="EMBL" id="JAVRHN010000006">
    <property type="protein sequence ID" value="MDT0686566.1"/>
    <property type="molecule type" value="Genomic_DNA"/>
</dbReference>
<comment type="caution">
    <text evidence="1">The sequence shown here is derived from an EMBL/GenBank/DDBJ whole genome shotgun (WGS) entry which is preliminary data.</text>
</comment>
<dbReference type="Pfam" id="PF07922">
    <property type="entry name" value="Glyco_transf_52"/>
    <property type="match status" value="1"/>
</dbReference>